<gene>
    <name evidence="11" type="ORF">OUY22_17360</name>
</gene>
<keyword evidence="5 11" id="KW-0418">Kinase</keyword>
<dbReference type="Gene3D" id="1.10.510.10">
    <property type="entry name" value="Transferase(Phosphotransferase) domain 1"/>
    <property type="match status" value="1"/>
</dbReference>
<dbReference type="Proteomes" id="UP001144036">
    <property type="component" value="Unassembled WGS sequence"/>
</dbReference>
<evidence type="ECO:0000256" key="8">
    <source>
        <dbReference type="SAM" id="MobiDB-lite"/>
    </source>
</evidence>
<dbReference type="CDD" id="cd14014">
    <property type="entry name" value="STKc_PknB_like"/>
    <property type="match status" value="1"/>
</dbReference>
<dbReference type="PROSITE" id="PS00107">
    <property type="entry name" value="PROTEIN_KINASE_ATP"/>
    <property type="match status" value="1"/>
</dbReference>
<reference evidence="11" key="1">
    <citation type="submission" date="2022-11" db="EMBL/GenBank/DDBJ databases">
        <title>Nonomuraea corallina sp. nov., a new species of the genus Nonomuraea isolated from sea side sediment in Thai sea.</title>
        <authorList>
            <person name="Ngamcharungchit C."/>
            <person name="Matsumoto A."/>
            <person name="Suriyachadkun C."/>
            <person name="Panbangred W."/>
            <person name="Inahashi Y."/>
            <person name="Intra B."/>
        </authorList>
    </citation>
    <scope>NUCLEOTIDE SEQUENCE</scope>
    <source>
        <strain evidence="11">MCN248</strain>
    </source>
</reference>
<feature type="domain" description="Protein kinase" evidence="10">
    <location>
        <begin position="9"/>
        <end position="263"/>
    </location>
</feature>
<keyword evidence="6 7" id="KW-0067">ATP-binding</keyword>
<feature type="compositionally biased region" description="Low complexity" evidence="8">
    <location>
        <begin position="292"/>
        <end position="303"/>
    </location>
</feature>
<keyword evidence="9" id="KW-0812">Transmembrane</keyword>
<dbReference type="PROSITE" id="PS50011">
    <property type="entry name" value="PROTEIN_KINASE_DOM"/>
    <property type="match status" value="1"/>
</dbReference>
<dbReference type="RefSeq" id="WP_270156028.1">
    <property type="nucleotide sequence ID" value="NZ_JAPNNL010000062.1"/>
</dbReference>
<evidence type="ECO:0000313" key="11">
    <source>
        <dbReference type="EMBL" id="MDA0635190.1"/>
    </source>
</evidence>
<evidence type="ECO:0000256" key="4">
    <source>
        <dbReference type="ARBA" id="ARBA00022741"/>
    </source>
</evidence>
<proteinExistence type="predicted"/>
<comment type="caution">
    <text evidence="11">The sequence shown here is derived from an EMBL/GenBank/DDBJ whole genome shotgun (WGS) entry which is preliminary data.</text>
</comment>
<dbReference type="SMART" id="SM00220">
    <property type="entry name" value="S_TKc"/>
    <property type="match status" value="1"/>
</dbReference>
<feature type="compositionally biased region" description="Pro residues" evidence="8">
    <location>
        <begin position="271"/>
        <end position="291"/>
    </location>
</feature>
<dbReference type="PANTHER" id="PTHR43289:SF6">
    <property type="entry name" value="SERINE_THREONINE-PROTEIN KINASE NEKL-3"/>
    <property type="match status" value="1"/>
</dbReference>
<dbReference type="Pfam" id="PF00069">
    <property type="entry name" value="Pkinase"/>
    <property type="match status" value="1"/>
</dbReference>
<evidence type="ECO:0000256" key="3">
    <source>
        <dbReference type="ARBA" id="ARBA00022679"/>
    </source>
</evidence>
<dbReference type="InterPro" id="IPR000719">
    <property type="entry name" value="Prot_kinase_dom"/>
</dbReference>
<dbReference type="InterPro" id="IPR008271">
    <property type="entry name" value="Ser/Thr_kinase_AS"/>
</dbReference>
<evidence type="ECO:0000256" key="5">
    <source>
        <dbReference type="ARBA" id="ARBA00022777"/>
    </source>
</evidence>
<dbReference type="SUPFAM" id="SSF56112">
    <property type="entry name" value="Protein kinase-like (PK-like)"/>
    <property type="match status" value="1"/>
</dbReference>
<keyword evidence="9" id="KW-0472">Membrane</keyword>
<evidence type="ECO:0000313" key="12">
    <source>
        <dbReference type="Proteomes" id="UP001144036"/>
    </source>
</evidence>
<dbReference type="Gene3D" id="3.30.200.20">
    <property type="entry name" value="Phosphorylase Kinase, domain 1"/>
    <property type="match status" value="1"/>
</dbReference>
<keyword evidence="2" id="KW-0723">Serine/threonine-protein kinase</keyword>
<evidence type="ECO:0000256" key="6">
    <source>
        <dbReference type="ARBA" id="ARBA00022840"/>
    </source>
</evidence>
<feature type="region of interest" description="Disordered" evidence="8">
    <location>
        <begin position="264"/>
        <end position="376"/>
    </location>
</feature>
<dbReference type="PANTHER" id="PTHR43289">
    <property type="entry name" value="MITOGEN-ACTIVATED PROTEIN KINASE KINASE KINASE 20-RELATED"/>
    <property type="match status" value="1"/>
</dbReference>
<name>A0ABT4SDY9_9ACTN</name>
<evidence type="ECO:0000256" key="1">
    <source>
        <dbReference type="ARBA" id="ARBA00012513"/>
    </source>
</evidence>
<protein>
    <recommendedName>
        <fullName evidence="1">non-specific serine/threonine protein kinase</fullName>
        <ecNumber evidence="1">2.7.11.1</ecNumber>
    </recommendedName>
</protein>
<dbReference type="InterPro" id="IPR011009">
    <property type="entry name" value="Kinase-like_dom_sf"/>
</dbReference>
<accession>A0ABT4SDY9</accession>
<dbReference type="GO" id="GO:0016301">
    <property type="term" value="F:kinase activity"/>
    <property type="evidence" value="ECO:0007669"/>
    <property type="project" value="UniProtKB-KW"/>
</dbReference>
<evidence type="ECO:0000256" key="7">
    <source>
        <dbReference type="PROSITE-ProRule" id="PRU10141"/>
    </source>
</evidence>
<keyword evidence="3" id="KW-0808">Transferase</keyword>
<feature type="compositionally biased region" description="Low complexity" evidence="8">
    <location>
        <begin position="335"/>
        <end position="354"/>
    </location>
</feature>
<feature type="region of interest" description="Disordered" evidence="8">
    <location>
        <begin position="402"/>
        <end position="443"/>
    </location>
</feature>
<feature type="transmembrane region" description="Helical" evidence="9">
    <location>
        <begin position="383"/>
        <end position="403"/>
    </location>
</feature>
<evidence type="ECO:0000256" key="2">
    <source>
        <dbReference type="ARBA" id="ARBA00022527"/>
    </source>
</evidence>
<dbReference type="PROSITE" id="PS00108">
    <property type="entry name" value="PROTEIN_KINASE_ST"/>
    <property type="match status" value="1"/>
</dbReference>
<dbReference type="InterPro" id="IPR017441">
    <property type="entry name" value="Protein_kinase_ATP_BS"/>
</dbReference>
<evidence type="ECO:0000256" key="9">
    <source>
        <dbReference type="SAM" id="Phobius"/>
    </source>
</evidence>
<keyword evidence="12" id="KW-1185">Reference proteome</keyword>
<dbReference type="EMBL" id="JAPNNL010000062">
    <property type="protein sequence ID" value="MDA0635190.1"/>
    <property type="molecule type" value="Genomic_DNA"/>
</dbReference>
<keyword evidence="9" id="KW-1133">Transmembrane helix</keyword>
<keyword evidence="4 7" id="KW-0547">Nucleotide-binding</keyword>
<dbReference type="EC" id="2.7.11.1" evidence="1"/>
<feature type="binding site" evidence="7">
    <location>
        <position position="38"/>
    </location>
    <ligand>
        <name>ATP</name>
        <dbReference type="ChEBI" id="CHEBI:30616"/>
    </ligand>
</feature>
<organism evidence="11 12">
    <name type="scientific">Nonomuraea corallina</name>
    <dbReference type="NCBI Taxonomy" id="2989783"/>
    <lineage>
        <taxon>Bacteria</taxon>
        <taxon>Bacillati</taxon>
        <taxon>Actinomycetota</taxon>
        <taxon>Actinomycetes</taxon>
        <taxon>Streptosporangiales</taxon>
        <taxon>Streptosporangiaceae</taxon>
        <taxon>Nonomuraea</taxon>
    </lineage>
</organism>
<sequence length="591" mass="62424">MDRQVGDRYRLVEPLGEGGMGVVWRAYDELLDRTVAIKEVRYSGVGERQRAELNRRTIREARAAGRLDHPSVVVIHDVVEEDGRPWIVMQLVRSRSLAEVIRADGPLPVRRAAAIGARVLDALRAAHATGVLHRDVKPENVLLADDGRVVLTDFGIATMESEAGLTATGNLVGTPAYMPPERLNGEPARPESDLWSLGATLYAAVEGAPPFRRDSWAATVAAVLRDAVEPPGRAGALTPVIKGWLQRDPGNRLPADQAAHLLDNAASGPRNSPPPYGPGPREIPPYDPTGPAPHAAAPTGPYPSSAPRAAVPSDPYPSSAPRAAVPSDPYPSPAPHGAAPSGSHAGPGPHAPAGSGPGGSSPPYGPSGTAGTVPAGRSAGKRWAVVAAVAVVALLGAGGALIVPRLGDGPGPRKSTSGDGTPGPESSGDGTPGQGDRAGTPAGWRVHRNAAGRFTVAMPRGWRAVKSPQRDSVTFSGPGTPGVMIVEWTVPEGDHPTPAAHWRALEREILARGEFPGYERIAIRSLVYQGRPAADWEFTRTRAGGRIHVINRGFTAAGGRPFALYWETKGARWERDRRFFETFARTFRVTR</sequence>
<evidence type="ECO:0000259" key="10">
    <source>
        <dbReference type="PROSITE" id="PS50011"/>
    </source>
</evidence>